<evidence type="ECO:0000313" key="1">
    <source>
        <dbReference type="EMBL" id="OMJ66659.1"/>
    </source>
</evidence>
<name>A0A1R2AQ99_9CILI</name>
<accession>A0A1R2AQ99</accession>
<gene>
    <name evidence="1" type="ORF">SteCoe_36429</name>
</gene>
<evidence type="ECO:0000313" key="2">
    <source>
        <dbReference type="Proteomes" id="UP000187209"/>
    </source>
</evidence>
<dbReference type="Proteomes" id="UP000187209">
    <property type="component" value="Unassembled WGS sequence"/>
</dbReference>
<reference evidence="1 2" key="1">
    <citation type="submission" date="2016-11" db="EMBL/GenBank/DDBJ databases">
        <title>The macronuclear genome of Stentor coeruleus: a giant cell with tiny introns.</title>
        <authorList>
            <person name="Slabodnick M."/>
            <person name="Ruby J.G."/>
            <person name="Reiff S.B."/>
            <person name="Swart E.C."/>
            <person name="Gosai S."/>
            <person name="Prabakaran S."/>
            <person name="Witkowska E."/>
            <person name="Larue G.E."/>
            <person name="Fisher S."/>
            <person name="Freeman R.M."/>
            <person name="Gunawardena J."/>
            <person name="Chu W."/>
            <person name="Stover N.A."/>
            <person name="Gregory B.D."/>
            <person name="Nowacki M."/>
            <person name="Derisi J."/>
            <person name="Roy S.W."/>
            <person name="Marshall W.F."/>
            <person name="Sood P."/>
        </authorList>
    </citation>
    <scope>NUCLEOTIDE SEQUENCE [LARGE SCALE GENOMIC DNA]</scope>
    <source>
        <strain evidence="1">WM001</strain>
    </source>
</reference>
<protein>
    <submittedName>
        <fullName evidence="1">Uncharacterized protein</fullName>
    </submittedName>
</protein>
<organism evidence="1 2">
    <name type="scientific">Stentor coeruleus</name>
    <dbReference type="NCBI Taxonomy" id="5963"/>
    <lineage>
        <taxon>Eukaryota</taxon>
        <taxon>Sar</taxon>
        <taxon>Alveolata</taxon>
        <taxon>Ciliophora</taxon>
        <taxon>Postciliodesmatophora</taxon>
        <taxon>Heterotrichea</taxon>
        <taxon>Heterotrichida</taxon>
        <taxon>Stentoridae</taxon>
        <taxon>Stentor</taxon>
    </lineage>
</organism>
<proteinExistence type="predicted"/>
<sequence>MVKQNNTQNLPLSTDPDTFARAVLGGLRRGVNHGYWKHKLLSFLLRFPPYQITIILVRLTIGSAMKKGLIS</sequence>
<dbReference type="AlphaFoldDB" id="A0A1R2AQ99"/>
<comment type="caution">
    <text evidence="1">The sequence shown here is derived from an EMBL/GenBank/DDBJ whole genome shotgun (WGS) entry which is preliminary data.</text>
</comment>
<keyword evidence="2" id="KW-1185">Reference proteome</keyword>
<dbReference type="EMBL" id="MPUH01001665">
    <property type="protein sequence ID" value="OMJ66659.1"/>
    <property type="molecule type" value="Genomic_DNA"/>
</dbReference>